<gene>
    <name evidence="3" type="ORF">E2I14_18155</name>
</gene>
<evidence type="ECO:0000256" key="1">
    <source>
        <dbReference type="ARBA" id="ARBA00006484"/>
    </source>
</evidence>
<dbReference type="NCBIfam" id="NF005559">
    <property type="entry name" value="PRK07231.1"/>
    <property type="match status" value="1"/>
</dbReference>
<name>A0A4R5VQC5_9BURK</name>
<dbReference type="RefSeq" id="WP_133331182.1">
    <property type="nucleotide sequence ID" value="NZ_SMYL01000017.1"/>
</dbReference>
<reference evidence="3 4" key="1">
    <citation type="submission" date="2019-03" db="EMBL/GenBank/DDBJ databases">
        <title>Sapientia aquatica gen. nov., sp. nov., isolated from a crater lake.</title>
        <authorList>
            <person name="Felfoldi T."/>
            <person name="Szabo A."/>
            <person name="Toth E."/>
            <person name="Schumann P."/>
            <person name="Keki Z."/>
            <person name="Marialigeti K."/>
            <person name="Mathe I."/>
        </authorList>
    </citation>
    <scope>NUCLEOTIDE SEQUENCE [LARGE SCALE GENOMIC DNA]</scope>
    <source>
        <strain evidence="3 4">SA-152</strain>
    </source>
</reference>
<dbReference type="CDD" id="cd05233">
    <property type="entry name" value="SDR_c"/>
    <property type="match status" value="1"/>
</dbReference>
<dbReference type="SMART" id="SM00822">
    <property type="entry name" value="PKS_KR"/>
    <property type="match status" value="1"/>
</dbReference>
<evidence type="ECO:0000313" key="3">
    <source>
        <dbReference type="EMBL" id="TDK60447.1"/>
    </source>
</evidence>
<evidence type="ECO:0000313" key="4">
    <source>
        <dbReference type="Proteomes" id="UP000294829"/>
    </source>
</evidence>
<dbReference type="PRINTS" id="PR00081">
    <property type="entry name" value="GDHRDH"/>
</dbReference>
<dbReference type="EMBL" id="SMYL01000017">
    <property type="protein sequence ID" value="TDK60447.1"/>
    <property type="molecule type" value="Genomic_DNA"/>
</dbReference>
<dbReference type="InterPro" id="IPR036291">
    <property type="entry name" value="NAD(P)-bd_dom_sf"/>
</dbReference>
<dbReference type="OrthoDB" id="8557335at2"/>
<keyword evidence="4" id="KW-1185">Reference proteome</keyword>
<dbReference type="PRINTS" id="PR00080">
    <property type="entry name" value="SDRFAMILY"/>
</dbReference>
<feature type="domain" description="Ketoreductase" evidence="2">
    <location>
        <begin position="26"/>
        <end position="164"/>
    </location>
</feature>
<dbReference type="InterPro" id="IPR020904">
    <property type="entry name" value="Sc_DH/Rdtase_CS"/>
</dbReference>
<comment type="caution">
    <text evidence="3">The sequence shown here is derived from an EMBL/GenBank/DDBJ whole genome shotgun (WGS) entry which is preliminary data.</text>
</comment>
<dbReference type="InterPro" id="IPR057326">
    <property type="entry name" value="KR_dom"/>
</dbReference>
<sequence length="275" mass="29646">MSTLNECETELIEKFPPPGAGRLEGKVAIVTGSTLGIGAATARLFARHGAKIVLNSRRYDAASHAMRTELGEQNALFVQADVSNKDAMEALVDQALEQFGRVDVLVNNAGMNVFADPLQMTQEQWQRCFSVDLDGVWNATRAVLPTMLAQGAGSIVNIASVHGHKIIPGCFPYPVAKHALIGLTRSLGIEYAARGVRVNSISPGLILTEAIQTWLSSCPDPAYEAQRQAALLPCKRIGDPKEVAYTALFLASDEAQFINATDILIDGGRSQLYHE</sequence>
<dbReference type="NCBIfam" id="NF005469">
    <property type="entry name" value="PRK07063.1"/>
    <property type="match status" value="1"/>
</dbReference>
<protein>
    <submittedName>
        <fullName evidence="3">SDR family oxidoreductase</fullName>
    </submittedName>
</protein>
<dbReference type="InterPro" id="IPR002347">
    <property type="entry name" value="SDR_fam"/>
</dbReference>
<dbReference type="Gene3D" id="3.40.50.720">
    <property type="entry name" value="NAD(P)-binding Rossmann-like Domain"/>
    <property type="match status" value="1"/>
</dbReference>
<dbReference type="PROSITE" id="PS00061">
    <property type="entry name" value="ADH_SHORT"/>
    <property type="match status" value="1"/>
</dbReference>
<dbReference type="Proteomes" id="UP000294829">
    <property type="component" value="Unassembled WGS sequence"/>
</dbReference>
<organism evidence="3 4">
    <name type="scientific">Sapientia aquatica</name>
    <dbReference type="NCBI Taxonomy" id="1549640"/>
    <lineage>
        <taxon>Bacteria</taxon>
        <taxon>Pseudomonadati</taxon>
        <taxon>Pseudomonadota</taxon>
        <taxon>Betaproteobacteria</taxon>
        <taxon>Burkholderiales</taxon>
        <taxon>Oxalobacteraceae</taxon>
        <taxon>Sapientia</taxon>
    </lineage>
</organism>
<dbReference type="AlphaFoldDB" id="A0A4R5VQC5"/>
<dbReference type="SUPFAM" id="SSF51735">
    <property type="entry name" value="NAD(P)-binding Rossmann-fold domains"/>
    <property type="match status" value="1"/>
</dbReference>
<dbReference type="FunFam" id="3.40.50.720:FF:000084">
    <property type="entry name" value="Short-chain dehydrogenase reductase"/>
    <property type="match status" value="1"/>
</dbReference>
<dbReference type="PANTHER" id="PTHR42760">
    <property type="entry name" value="SHORT-CHAIN DEHYDROGENASES/REDUCTASES FAMILY MEMBER"/>
    <property type="match status" value="1"/>
</dbReference>
<dbReference type="Pfam" id="PF13561">
    <property type="entry name" value="adh_short_C2"/>
    <property type="match status" value="1"/>
</dbReference>
<comment type="similarity">
    <text evidence="1">Belongs to the short-chain dehydrogenases/reductases (SDR) family.</text>
</comment>
<dbReference type="GO" id="GO:0016616">
    <property type="term" value="F:oxidoreductase activity, acting on the CH-OH group of donors, NAD or NADP as acceptor"/>
    <property type="evidence" value="ECO:0007669"/>
    <property type="project" value="UniProtKB-ARBA"/>
</dbReference>
<evidence type="ECO:0000259" key="2">
    <source>
        <dbReference type="SMART" id="SM00822"/>
    </source>
</evidence>
<accession>A0A4R5VQC5</accession>
<proteinExistence type="inferred from homology"/>